<dbReference type="PROSITE" id="PS00108">
    <property type="entry name" value="PROTEIN_KINASE_ST"/>
    <property type="match status" value="1"/>
</dbReference>
<evidence type="ECO:0000313" key="8">
    <source>
        <dbReference type="EMBL" id="KKL82053.1"/>
    </source>
</evidence>
<dbReference type="PROSITE" id="PS50011">
    <property type="entry name" value="PROTEIN_KINASE_DOM"/>
    <property type="match status" value="1"/>
</dbReference>
<dbReference type="GO" id="GO:0004674">
    <property type="term" value="F:protein serine/threonine kinase activity"/>
    <property type="evidence" value="ECO:0007669"/>
    <property type="project" value="UniProtKB-EC"/>
</dbReference>
<feature type="compositionally biased region" description="Acidic residues" evidence="6">
    <location>
        <begin position="273"/>
        <end position="283"/>
    </location>
</feature>
<reference evidence="8" key="1">
    <citation type="journal article" date="2015" name="Nature">
        <title>Complex archaea that bridge the gap between prokaryotes and eukaryotes.</title>
        <authorList>
            <person name="Spang A."/>
            <person name="Saw J.H."/>
            <person name="Jorgensen S.L."/>
            <person name="Zaremba-Niedzwiedzka K."/>
            <person name="Martijn J."/>
            <person name="Lind A.E."/>
            <person name="van Eijk R."/>
            <person name="Schleper C."/>
            <person name="Guy L."/>
            <person name="Ettema T.J."/>
        </authorList>
    </citation>
    <scope>NUCLEOTIDE SEQUENCE</scope>
</reference>
<dbReference type="SMART" id="SM00220">
    <property type="entry name" value="S_TKc"/>
    <property type="match status" value="1"/>
</dbReference>
<evidence type="ECO:0000256" key="4">
    <source>
        <dbReference type="ARBA" id="ARBA00022777"/>
    </source>
</evidence>
<protein>
    <recommendedName>
        <fullName evidence="1">non-specific serine/threonine protein kinase</fullName>
        <ecNumber evidence="1">2.7.11.1</ecNumber>
    </recommendedName>
</protein>
<dbReference type="InterPro" id="IPR000719">
    <property type="entry name" value="Prot_kinase_dom"/>
</dbReference>
<dbReference type="SUPFAM" id="SSF56112">
    <property type="entry name" value="Protein kinase-like (PK-like)"/>
    <property type="match status" value="1"/>
</dbReference>
<keyword evidence="3" id="KW-0547">Nucleotide-binding</keyword>
<dbReference type="InterPro" id="IPR008271">
    <property type="entry name" value="Ser/Thr_kinase_AS"/>
</dbReference>
<name>A0A0F9F6Y5_9ZZZZ</name>
<dbReference type="PANTHER" id="PTHR43671:SF13">
    <property type="entry name" value="SERINE_THREONINE-PROTEIN KINASE NEK2"/>
    <property type="match status" value="1"/>
</dbReference>
<dbReference type="Gene3D" id="1.10.510.10">
    <property type="entry name" value="Transferase(Phosphotransferase) domain 1"/>
    <property type="match status" value="1"/>
</dbReference>
<evidence type="ECO:0000256" key="3">
    <source>
        <dbReference type="ARBA" id="ARBA00022741"/>
    </source>
</evidence>
<sequence>MEYLGKGARSTIWRVRERTRNRYYALKRVTKLPGDDDRFFQQATNEFRIASTFERPAIRKYFRLRRVRPWFRVTELHLFMELCEGESCQVRRPNGIAETARVFIVVADALAHMHARGFLHGDIKPNNIILADDGTVKIIDFGQSCPMGTIKERIQGTPDFIAPEQVYCRPLDMRTDIFNFGASLYWTLTGKAIPTVLPKDVNGVQLRDDLRLTPPIDVNPDIPQAMNRLVMDCIEHRPPRRPKTMKEVHGRLDLILHSMQRNGQGLAPADEQPPPDEADDEAPDQWIPPDLLDGLME</sequence>
<feature type="domain" description="Protein kinase" evidence="7">
    <location>
        <begin position="1"/>
        <end position="252"/>
    </location>
</feature>
<evidence type="ECO:0000259" key="7">
    <source>
        <dbReference type="PROSITE" id="PS50011"/>
    </source>
</evidence>
<proteinExistence type="predicted"/>
<keyword evidence="2" id="KW-0808">Transferase</keyword>
<dbReference type="PANTHER" id="PTHR43671">
    <property type="entry name" value="SERINE/THREONINE-PROTEIN KINASE NEK"/>
    <property type="match status" value="1"/>
</dbReference>
<comment type="caution">
    <text evidence="8">The sequence shown here is derived from an EMBL/GenBank/DDBJ whole genome shotgun (WGS) entry which is preliminary data.</text>
</comment>
<dbReference type="EMBL" id="LAZR01022382">
    <property type="protein sequence ID" value="KKL82053.1"/>
    <property type="molecule type" value="Genomic_DNA"/>
</dbReference>
<dbReference type="Pfam" id="PF00069">
    <property type="entry name" value="Pkinase"/>
    <property type="match status" value="1"/>
</dbReference>
<dbReference type="CDD" id="cd14014">
    <property type="entry name" value="STKc_PknB_like"/>
    <property type="match status" value="1"/>
</dbReference>
<gene>
    <name evidence="8" type="ORF">LCGC14_1988620</name>
</gene>
<accession>A0A0F9F6Y5</accession>
<dbReference type="GO" id="GO:0005524">
    <property type="term" value="F:ATP binding"/>
    <property type="evidence" value="ECO:0007669"/>
    <property type="project" value="UniProtKB-KW"/>
</dbReference>
<evidence type="ECO:0000256" key="6">
    <source>
        <dbReference type="SAM" id="MobiDB-lite"/>
    </source>
</evidence>
<evidence type="ECO:0000256" key="5">
    <source>
        <dbReference type="ARBA" id="ARBA00022840"/>
    </source>
</evidence>
<dbReference type="InterPro" id="IPR011009">
    <property type="entry name" value="Kinase-like_dom_sf"/>
</dbReference>
<organism evidence="8">
    <name type="scientific">marine sediment metagenome</name>
    <dbReference type="NCBI Taxonomy" id="412755"/>
    <lineage>
        <taxon>unclassified sequences</taxon>
        <taxon>metagenomes</taxon>
        <taxon>ecological metagenomes</taxon>
    </lineage>
</organism>
<evidence type="ECO:0000256" key="2">
    <source>
        <dbReference type="ARBA" id="ARBA00022679"/>
    </source>
</evidence>
<dbReference type="Gene3D" id="3.30.200.20">
    <property type="entry name" value="Phosphorylase Kinase, domain 1"/>
    <property type="match status" value="1"/>
</dbReference>
<evidence type="ECO:0000256" key="1">
    <source>
        <dbReference type="ARBA" id="ARBA00012513"/>
    </source>
</evidence>
<keyword evidence="4" id="KW-0418">Kinase</keyword>
<keyword evidence="5" id="KW-0067">ATP-binding</keyword>
<dbReference type="AlphaFoldDB" id="A0A0F9F6Y5"/>
<feature type="region of interest" description="Disordered" evidence="6">
    <location>
        <begin position="262"/>
        <end position="297"/>
    </location>
</feature>
<dbReference type="EC" id="2.7.11.1" evidence="1"/>
<dbReference type="InterPro" id="IPR050660">
    <property type="entry name" value="NEK_Ser/Thr_kinase"/>
</dbReference>